<name>A0A914YIL2_9BILA</name>
<evidence type="ECO:0000313" key="13">
    <source>
        <dbReference type="WBParaSite" id="PSU_v2.g19340.t1"/>
    </source>
</evidence>
<dbReference type="Proteomes" id="UP000887577">
    <property type="component" value="Unplaced"/>
</dbReference>
<dbReference type="SMART" id="SM00115">
    <property type="entry name" value="CASc"/>
    <property type="match status" value="1"/>
</dbReference>
<dbReference type="CDD" id="cd00032">
    <property type="entry name" value="CASc"/>
    <property type="match status" value="1"/>
</dbReference>
<dbReference type="PROSITE" id="PS01122">
    <property type="entry name" value="CASPASE_CYS"/>
    <property type="match status" value="1"/>
</dbReference>
<dbReference type="WBParaSite" id="PSU_v2.g19340.t1">
    <property type="protein sequence ID" value="PSU_v2.g19340.t1"/>
    <property type="gene ID" value="PSU_v2.g19340"/>
</dbReference>
<dbReference type="InterPro" id="IPR016129">
    <property type="entry name" value="Caspase_his_AS"/>
</dbReference>
<evidence type="ECO:0000256" key="1">
    <source>
        <dbReference type="ARBA" id="ARBA00010134"/>
    </source>
</evidence>
<feature type="domain" description="Caspase family p20" evidence="11">
    <location>
        <begin position="49"/>
        <end position="173"/>
    </location>
</feature>
<comment type="similarity">
    <text evidence="1 8">Belongs to the peptidase C14A family.</text>
</comment>
<dbReference type="AlphaFoldDB" id="A0A914YIL2"/>
<dbReference type="InterPro" id="IPR002138">
    <property type="entry name" value="Pept_C14_p10"/>
</dbReference>
<feature type="active site" evidence="7">
    <location>
        <position position="169"/>
    </location>
</feature>
<keyword evidence="3" id="KW-0053">Apoptosis</keyword>
<dbReference type="GO" id="GO:0006508">
    <property type="term" value="P:proteolysis"/>
    <property type="evidence" value="ECO:0007669"/>
    <property type="project" value="UniProtKB-KW"/>
</dbReference>
<keyword evidence="12" id="KW-1185">Reference proteome</keyword>
<dbReference type="PANTHER" id="PTHR47901">
    <property type="entry name" value="CASPASE RECRUITMENT DOMAIN-CONTAINING PROTEIN 18"/>
    <property type="match status" value="1"/>
</dbReference>
<evidence type="ECO:0000256" key="4">
    <source>
        <dbReference type="ARBA" id="ARBA00022801"/>
    </source>
</evidence>
<accession>A0A914YIL2</accession>
<dbReference type="PROSITE" id="PS50207">
    <property type="entry name" value="CASPASE_P10"/>
    <property type="match status" value="1"/>
</dbReference>
<evidence type="ECO:0000259" key="11">
    <source>
        <dbReference type="PROSITE" id="PS50208"/>
    </source>
</evidence>
<evidence type="ECO:0000256" key="5">
    <source>
        <dbReference type="ARBA" id="ARBA00022807"/>
    </source>
</evidence>
<dbReference type="SUPFAM" id="SSF52129">
    <property type="entry name" value="Caspase-like"/>
    <property type="match status" value="1"/>
</dbReference>
<dbReference type="Pfam" id="PF00656">
    <property type="entry name" value="Peptidase_C14"/>
    <property type="match status" value="1"/>
</dbReference>
<keyword evidence="6" id="KW-0865">Zymogen</keyword>
<keyword evidence="4" id="KW-0378">Hydrolase</keyword>
<dbReference type="InterPro" id="IPR015917">
    <property type="entry name" value="Pept_C14A"/>
</dbReference>
<dbReference type="InterPro" id="IPR011600">
    <property type="entry name" value="Pept_C14_caspase"/>
</dbReference>
<dbReference type="InterPro" id="IPR001309">
    <property type="entry name" value="Pept_C14_p20"/>
</dbReference>
<dbReference type="Gene3D" id="3.40.50.1460">
    <property type="match status" value="1"/>
</dbReference>
<feature type="active site" evidence="7">
    <location>
        <position position="126"/>
    </location>
</feature>
<evidence type="ECO:0000256" key="8">
    <source>
        <dbReference type="RuleBase" id="RU003971"/>
    </source>
</evidence>
<dbReference type="InterPro" id="IPR029030">
    <property type="entry name" value="Caspase-like_dom_sf"/>
</dbReference>
<evidence type="ECO:0000256" key="6">
    <source>
        <dbReference type="ARBA" id="ARBA00023145"/>
    </source>
</evidence>
<protein>
    <submittedName>
        <fullName evidence="13">Uncharacterized protein</fullName>
    </submittedName>
</protein>
<keyword evidence="5" id="KW-0788">Thiol protease</keyword>
<reference evidence="13" key="1">
    <citation type="submission" date="2022-11" db="UniProtKB">
        <authorList>
            <consortium name="WormBaseParasite"/>
        </authorList>
    </citation>
    <scope>IDENTIFICATION</scope>
</reference>
<dbReference type="PROSITE" id="PS01121">
    <property type="entry name" value="CASPASE_HIS"/>
    <property type="match status" value="1"/>
</dbReference>
<dbReference type="PROSITE" id="PS50208">
    <property type="entry name" value="CASPASE_P20"/>
    <property type="match status" value="1"/>
</dbReference>
<evidence type="ECO:0000256" key="7">
    <source>
        <dbReference type="PIRSR" id="PIRSR038001-1"/>
    </source>
</evidence>
<evidence type="ECO:0000313" key="12">
    <source>
        <dbReference type="Proteomes" id="UP000887577"/>
    </source>
</evidence>
<dbReference type="PIRSF" id="PIRSF038001">
    <property type="entry name" value="Caspase_ICE"/>
    <property type="match status" value="1"/>
</dbReference>
<dbReference type="PANTHER" id="PTHR47901:SF8">
    <property type="entry name" value="CASPASE-3"/>
    <property type="match status" value="1"/>
</dbReference>
<evidence type="ECO:0000256" key="2">
    <source>
        <dbReference type="ARBA" id="ARBA00022670"/>
    </source>
</evidence>
<feature type="domain" description="Caspase family p10" evidence="10">
    <location>
        <begin position="212"/>
        <end position="301"/>
    </location>
</feature>
<proteinExistence type="inferred from homology"/>
<dbReference type="GO" id="GO:0004197">
    <property type="term" value="F:cysteine-type endopeptidase activity"/>
    <property type="evidence" value="ECO:0007669"/>
    <property type="project" value="InterPro"/>
</dbReference>
<organism evidence="12 13">
    <name type="scientific">Panagrolaimus superbus</name>
    <dbReference type="NCBI Taxonomy" id="310955"/>
    <lineage>
        <taxon>Eukaryota</taxon>
        <taxon>Metazoa</taxon>
        <taxon>Ecdysozoa</taxon>
        <taxon>Nematoda</taxon>
        <taxon>Chromadorea</taxon>
        <taxon>Rhabditida</taxon>
        <taxon>Tylenchina</taxon>
        <taxon>Panagrolaimomorpha</taxon>
        <taxon>Panagrolaimoidea</taxon>
        <taxon>Panagrolaimidae</taxon>
        <taxon>Panagrolaimus</taxon>
    </lineage>
</organism>
<sequence length="306" mass="34271">MPGNPTIHFNDEGVPETAGLLNFDVDVTDSDTLSKLYIEGDVYRNFTSPKGLALIINNRIFDSHDERHGTEIDGKNIRKLLSDLGYKVEETRHNLSAQSMIRVAVRFSNHKDHKLYDSCAVVVLTHGKYDHLCGSDGALVNVHTFIQCFNATNAPLLKGKPKIFFLQACRGATQDPGIDTTDTSNKAPNLEGSTSSSNLPSLNKMNSQNCNMPEKQPTEADMLIAFATTPQYVSWRNSAKGSWFIQSICEIFSKHSKDEDICSLLTRVNRSVAQVYKSSKDGRKQIPEFVNRLQKKFYFFPGIQQD</sequence>
<dbReference type="InterPro" id="IPR033139">
    <property type="entry name" value="Caspase_cys_AS"/>
</dbReference>
<dbReference type="PRINTS" id="PR00376">
    <property type="entry name" value="IL1BCENZYME"/>
</dbReference>
<dbReference type="GO" id="GO:0006915">
    <property type="term" value="P:apoptotic process"/>
    <property type="evidence" value="ECO:0007669"/>
    <property type="project" value="UniProtKB-KW"/>
</dbReference>
<evidence type="ECO:0000256" key="9">
    <source>
        <dbReference type="SAM" id="MobiDB-lite"/>
    </source>
</evidence>
<keyword evidence="2" id="KW-0645">Protease</keyword>
<feature type="compositionally biased region" description="Polar residues" evidence="9">
    <location>
        <begin position="180"/>
        <end position="202"/>
    </location>
</feature>
<evidence type="ECO:0000256" key="3">
    <source>
        <dbReference type="ARBA" id="ARBA00022703"/>
    </source>
</evidence>
<evidence type="ECO:0000259" key="10">
    <source>
        <dbReference type="PROSITE" id="PS50207"/>
    </source>
</evidence>
<dbReference type="InterPro" id="IPR002398">
    <property type="entry name" value="Pept_C14"/>
</dbReference>
<feature type="region of interest" description="Disordered" evidence="9">
    <location>
        <begin position="176"/>
        <end position="202"/>
    </location>
</feature>